<keyword evidence="2" id="KW-1185">Reference proteome</keyword>
<evidence type="ECO:0000313" key="1">
    <source>
        <dbReference type="EMBL" id="KAH8087875.1"/>
    </source>
</evidence>
<feature type="non-terminal residue" evidence="1">
    <location>
        <position position="239"/>
    </location>
</feature>
<feature type="non-terminal residue" evidence="1">
    <location>
        <position position="1"/>
    </location>
</feature>
<dbReference type="EMBL" id="JAEVFJ010000040">
    <property type="protein sequence ID" value="KAH8087875.1"/>
    <property type="molecule type" value="Genomic_DNA"/>
</dbReference>
<proteinExistence type="predicted"/>
<dbReference type="Proteomes" id="UP000813824">
    <property type="component" value="Unassembled WGS sequence"/>
</dbReference>
<sequence length="239" mass="27380">DVEAVEELLGTMKLTLTALGSTFDTLGEQTLHVAALGPAIDANHQISLVRKQLEDQHKRQEARMVEVKAMLKEEVLDPRLQEKLREIASVVVKEIVRREIAERVRKELQEQIPQDMREQAARYKRQLMEVKASLHNSEARRYNALIRSSALDEPLQPLLRPFSKIDLTPPTPSPLFPRDITGLMRLSPNEARTLVRDYGLEPLTIPETSFVESFETRKNEPQSSREEDLNRFMSYIGVS</sequence>
<dbReference type="AlphaFoldDB" id="A0A8K0UGB2"/>
<name>A0A8K0UGB2_9AGAR</name>
<organism evidence="1 2">
    <name type="scientific">Cristinia sonorae</name>
    <dbReference type="NCBI Taxonomy" id="1940300"/>
    <lineage>
        <taxon>Eukaryota</taxon>
        <taxon>Fungi</taxon>
        <taxon>Dikarya</taxon>
        <taxon>Basidiomycota</taxon>
        <taxon>Agaricomycotina</taxon>
        <taxon>Agaricomycetes</taxon>
        <taxon>Agaricomycetidae</taxon>
        <taxon>Agaricales</taxon>
        <taxon>Pleurotineae</taxon>
        <taxon>Stephanosporaceae</taxon>
        <taxon>Cristinia</taxon>
    </lineage>
</organism>
<comment type="caution">
    <text evidence="1">The sequence shown here is derived from an EMBL/GenBank/DDBJ whole genome shotgun (WGS) entry which is preliminary data.</text>
</comment>
<dbReference type="OrthoDB" id="6474464at2759"/>
<reference evidence="1" key="1">
    <citation type="journal article" date="2021" name="New Phytol.">
        <title>Evolutionary innovations through gain and loss of genes in the ectomycorrhizal Boletales.</title>
        <authorList>
            <person name="Wu G."/>
            <person name="Miyauchi S."/>
            <person name="Morin E."/>
            <person name="Kuo A."/>
            <person name="Drula E."/>
            <person name="Varga T."/>
            <person name="Kohler A."/>
            <person name="Feng B."/>
            <person name="Cao Y."/>
            <person name="Lipzen A."/>
            <person name="Daum C."/>
            <person name="Hundley H."/>
            <person name="Pangilinan J."/>
            <person name="Johnson J."/>
            <person name="Barry K."/>
            <person name="LaButti K."/>
            <person name="Ng V."/>
            <person name="Ahrendt S."/>
            <person name="Min B."/>
            <person name="Choi I.G."/>
            <person name="Park H."/>
            <person name="Plett J.M."/>
            <person name="Magnuson J."/>
            <person name="Spatafora J.W."/>
            <person name="Nagy L.G."/>
            <person name="Henrissat B."/>
            <person name="Grigoriev I.V."/>
            <person name="Yang Z.L."/>
            <person name="Xu J."/>
            <person name="Martin F.M."/>
        </authorList>
    </citation>
    <scope>NUCLEOTIDE SEQUENCE</scope>
    <source>
        <strain evidence="1">KKN 215</strain>
    </source>
</reference>
<accession>A0A8K0UGB2</accession>
<evidence type="ECO:0000313" key="2">
    <source>
        <dbReference type="Proteomes" id="UP000813824"/>
    </source>
</evidence>
<protein>
    <submittedName>
        <fullName evidence="1">Uncharacterized protein</fullName>
    </submittedName>
</protein>
<gene>
    <name evidence="1" type="ORF">BXZ70DRAFT_875678</name>
</gene>